<keyword evidence="4 6" id="KW-0472">Membrane</keyword>
<comment type="caution">
    <text evidence="8">The sequence shown here is derived from an EMBL/GenBank/DDBJ whole genome shotgun (WGS) entry which is preliminary data.</text>
</comment>
<dbReference type="InterPro" id="IPR037682">
    <property type="entry name" value="TonB_C"/>
</dbReference>
<dbReference type="GO" id="GO:0055085">
    <property type="term" value="P:transmembrane transport"/>
    <property type="evidence" value="ECO:0007669"/>
    <property type="project" value="InterPro"/>
</dbReference>
<dbReference type="EMBL" id="JADIMG010000050">
    <property type="protein sequence ID" value="MBO8459673.1"/>
    <property type="molecule type" value="Genomic_DNA"/>
</dbReference>
<evidence type="ECO:0000313" key="9">
    <source>
        <dbReference type="Proteomes" id="UP000823641"/>
    </source>
</evidence>
<reference evidence="8" key="2">
    <citation type="journal article" date="2021" name="PeerJ">
        <title>Extensive microbial diversity within the chicken gut microbiome revealed by metagenomics and culture.</title>
        <authorList>
            <person name="Gilroy R."/>
            <person name="Ravi A."/>
            <person name="Getino M."/>
            <person name="Pursley I."/>
            <person name="Horton D.L."/>
            <person name="Alikhan N.F."/>
            <person name="Baker D."/>
            <person name="Gharbi K."/>
            <person name="Hall N."/>
            <person name="Watson M."/>
            <person name="Adriaenssens E.M."/>
            <person name="Foster-Nyarko E."/>
            <person name="Jarju S."/>
            <person name="Secka A."/>
            <person name="Antonio M."/>
            <person name="Oren A."/>
            <person name="Chaudhuri R.R."/>
            <person name="La Ragione R."/>
            <person name="Hildebrand F."/>
            <person name="Pallen M.J."/>
        </authorList>
    </citation>
    <scope>NUCLEOTIDE SEQUENCE</scope>
    <source>
        <strain evidence="8">G3-3990</strain>
    </source>
</reference>
<feature type="transmembrane region" description="Helical" evidence="6">
    <location>
        <begin position="6"/>
        <end position="26"/>
    </location>
</feature>
<organism evidence="8 9">
    <name type="scientific">Candidatus Gallipaludibacter merdavium</name>
    <dbReference type="NCBI Taxonomy" id="2840839"/>
    <lineage>
        <taxon>Bacteria</taxon>
        <taxon>Pseudomonadati</taxon>
        <taxon>Bacteroidota</taxon>
        <taxon>Bacteroidia</taxon>
        <taxon>Bacteroidales</taxon>
        <taxon>Candidatus Gallipaludibacter</taxon>
    </lineage>
</organism>
<dbReference type="Proteomes" id="UP000823641">
    <property type="component" value="Unassembled WGS sequence"/>
</dbReference>
<dbReference type="NCBIfam" id="TIGR01352">
    <property type="entry name" value="tonB_Cterm"/>
    <property type="match status" value="1"/>
</dbReference>
<sequence>MKKSEIYGIISSVVACLLLFLLLWFVHMRINVPVEDEGIMVSFGNADSGAGYAEDMMARTTPVSPPPVENRPSQNDLMTQEDPSLALPEESEEERKRKAEQAEWQRKQREEQERLAAEKRAQEAALAEQRRKEQEAIDKANKLGGLFGNTPNGSGSGSSQGDKYEGNPLGKGTSGGNSWSLNGRNLVGRISTPAYERNLEGTVVVSIRVDASGKVVSATIGGGTISDPTLREAARKAALTTRFSAGKGEASGSITFNFRLK</sequence>
<comment type="subcellular location">
    <subcellularLocation>
        <location evidence="1">Membrane</location>
        <topology evidence="1">Single-pass membrane protein</topology>
    </subcellularLocation>
</comment>
<dbReference type="AlphaFoldDB" id="A0A9D9HTM1"/>
<name>A0A9D9HTM1_9BACT</name>
<evidence type="ECO:0000256" key="2">
    <source>
        <dbReference type="ARBA" id="ARBA00022692"/>
    </source>
</evidence>
<evidence type="ECO:0000256" key="4">
    <source>
        <dbReference type="ARBA" id="ARBA00023136"/>
    </source>
</evidence>
<dbReference type="GO" id="GO:0016020">
    <property type="term" value="C:membrane"/>
    <property type="evidence" value="ECO:0007669"/>
    <property type="project" value="UniProtKB-SubCell"/>
</dbReference>
<dbReference type="SUPFAM" id="SSF74653">
    <property type="entry name" value="TolA/TonB C-terminal domain"/>
    <property type="match status" value="1"/>
</dbReference>
<reference evidence="8" key="1">
    <citation type="submission" date="2020-10" db="EMBL/GenBank/DDBJ databases">
        <authorList>
            <person name="Gilroy R."/>
        </authorList>
    </citation>
    <scope>NUCLEOTIDE SEQUENCE</scope>
    <source>
        <strain evidence="8">G3-3990</strain>
    </source>
</reference>
<evidence type="ECO:0000259" key="7">
    <source>
        <dbReference type="Pfam" id="PF03544"/>
    </source>
</evidence>
<evidence type="ECO:0000256" key="3">
    <source>
        <dbReference type="ARBA" id="ARBA00022989"/>
    </source>
</evidence>
<protein>
    <submittedName>
        <fullName evidence="8">TonB family protein</fullName>
    </submittedName>
</protein>
<evidence type="ECO:0000256" key="6">
    <source>
        <dbReference type="SAM" id="Phobius"/>
    </source>
</evidence>
<feature type="compositionally biased region" description="Polar residues" evidence="5">
    <location>
        <begin position="71"/>
        <end position="82"/>
    </location>
</feature>
<keyword evidence="3 6" id="KW-1133">Transmembrane helix</keyword>
<feature type="region of interest" description="Disordered" evidence="5">
    <location>
        <begin position="58"/>
        <end position="179"/>
    </location>
</feature>
<accession>A0A9D9HTM1</accession>
<dbReference type="Gene3D" id="3.30.1150.10">
    <property type="match status" value="1"/>
</dbReference>
<proteinExistence type="predicted"/>
<evidence type="ECO:0000313" key="8">
    <source>
        <dbReference type="EMBL" id="MBO8459673.1"/>
    </source>
</evidence>
<dbReference type="PROSITE" id="PS51257">
    <property type="entry name" value="PROKAR_LIPOPROTEIN"/>
    <property type="match status" value="1"/>
</dbReference>
<gene>
    <name evidence="8" type="ORF">IAA73_04985</name>
</gene>
<dbReference type="InterPro" id="IPR006260">
    <property type="entry name" value="TonB/TolA_C"/>
</dbReference>
<feature type="compositionally biased region" description="Basic and acidic residues" evidence="5">
    <location>
        <begin position="93"/>
        <end position="141"/>
    </location>
</feature>
<dbReference type="Pfam" id="PF03544">
    <property type="entry name" value="TonB_C"/>
    <property type="match status" value="1"/>
</dbReference>
<evidence type="ECO:0000256" key="1">
    <source>
        <dbReference type="ARBA" id="ARBA00004167"/>
    </source>
</evidence>
<evidence type="ECO:0000256" key="5">
    <source>
        <dbReference type="SAM" id="MobiDB-lite"/>
    </source>
</evidence>
<feature type="domain" description="TonB C-terminal" evidence="7">
    <location>
        <begin position="194"/>
        <end position="260"/>
    </location>
</feature>
<keyword evidence="2 6" id="KW-0812">Transmembrane</keyword>